<evidence type="ECO:0000313" key="4">
    <source>
        <dbReference type="Proteomes" id="UP001626593"/>
    </source>
</evidence>
<feature type="chain" id="PRO_5045820292" evidence="2">
    <location>
        <begin position="27"/>
        <end position="349"/>
    </location>
</feature>
<dbReference type="GO" id="GO:0016787">
    <property type="term" value="F:hydrolase activity"/>
    <property type="evidence" value="ECO:0007669"/>
    <property type="project" value="UniProtKB-KW"/>
</dbReference>
<feature type="signal peptide" evidence="2">
    <location>
        <begin position="1"/>
        <end position="26"/>
    </location>
</feature>
<keyword evidence="2" id="KW-0732">Signal</keyword>
<organism evidence="3 4">
    <name type="scientific">Aromatoleum evansii</name>
    <name type="common">Azoarcus evansii</name>
    <dbReference type="NCBI Taxonomy" id="59406"/>
    <lineage>
        <taxon>Bacteria</taxon>
        <taxon>Pseudomonadati</taxon>
        <taxon>Pseudomonadota</taxon>
        <taxon>Betaproteobacteria</taxon>
        <taxon>Rhodocyclales</taxon>
        <taxon>Rhodocyclaceae</taxon>
        <taxon>Aromatoleum</taxon>
    </lineage>
</organism>
<evidence type="ECO:0000256" key="1">
    <source>
        <dbReference type="ARBA" id="ARBA00022801"/>
    </source>
</evidence>
<dbReference type="PANTHER" id="PTHR45648:SF22">
    <property type="entry name" value="GDSL LIPASE_ACYLHYDROLASE FAMILY PROTEIN (AFU_ORTHOLOGUE AFUA_4G14700)"/>
    <property type="match status" value="1"/>
</dbReference>
<dbReference type="SUPFAM" id="SSF52266">
    <property type="entry name" value="SGNH hydrolase"/>
    <property type="match status" value="1"/>
</dbReference>
<dbReference type="PANTHER" id="PTHR45648">
    <property type="entry name" value="GDSL LIPASE/ACYLHYDROLASE FAMILY PROTEIN (AFU_ORTHOLOGUE AFUA_4G14700)"/>
    <property type="match status" value="1"/>
</dbReference>
<dbReference type="Pfam" id="PF00657">
    <property type="entry name" value="Lipase_GDSL"/>
    <property type="match status" value="1"/>
</dbReference>
<dbReference type="Gene3D" id="3.40.50.1110">
    <property type="entry name" value="SGNH hydrolase"/>
    <property type="match status" value="1"/>
</dbReference>
<dbReference type="InterPro" id="IPR001087">
    <property type="entry name" value="GDSL"/>
</dbReference>
<proteinExistence type="predicted"/>
<accession>A0ABZ1AHB9</accession>
<dbReference type="CDD" id="cd01846">
    <property type="entry name" value="fatty_acyltransferase_like"/>
    <property type="match status" value="1"/>
</dbReference>
<dbReference type="InterPro" id="IPR051058">
    <property type="entry name" value="GDSL_Est/Lipase"/>
</dbReference>
<reference evidence="3 4" key="1">
    <citation type="submission" date="2023-12" db="EMBL/GenBank/DDBJ databases">
        <title>A. evansii MAY27, complete genome.</title>
        <authorList>
            <person name="Wang Y."/>
        </authorList>
    </citation>
    <scope>NUCLEOTIDE SEQUENCE [LARGE SCALE GENOMIC DNA]</scope>
    <source>
        <strain evidence="3 4">MAY27</strain>
    </source>
</reference>
<dbReference type="EMBL" id="CP141259">
    <property type="protein sequence ID" value="WRL44694.1"/>
    <property type="molecule type" value="Genomic_DNA"/>
</dbReference>
<keyword evidence="1 3" id="KW-0378">Hydrolase</keyword>
<dbReference type="EC" id="3.1.-.-" evidence="3"/>
<dbReference type="Proteomes" id="UP001626593">
    <property type="component" value="Chromosome"/>
</dbReference>
<protein>
    <submittedName>
        <fullName evidence="3">SGNH/GDSL hydrolase family protein</fullName>
        <ecNumber evidence="3">3.1.-.-</ecNumber>
    </submittedName>
</protein>
<name>A0ABZ1AHB9_AROEV</name>
<keyword evidence="4" id="KW-1185">Reference proteome</keyword>
<evidence type="ECO:0000256" key="2">
    <source>
        <dbReference type="SAM" id="SignalP"/>
    </source>
</evidence>
<sequence>MKNKLGTWTRLLSAALVLALPGIASAQLDFSNIVVFGTSISDPGNGFALLTHPVDGLDLDSPVRQTTPPHYEGLDETLVPSAPYAKGGHHLSNGATWIEQYAVGRGFARDVGPAFRDKGKASNYAVGGARAVDFPGRVNLPDQVRVFLEDVGNNAPADALYAIEIGSNDVRDAMVAFAATLQDTSDPAQAMGAANTVIANALGSIASHIETLYFAGARKFLVVNVPRLDLVPAVSFLEQFAPGTAALASGLTQAFNLALSQNVLAPLAGLPDIQIARMDIATQMTSIVTAPGSFGLTNVTDPCVTPNVPPYTCQQPDKYFFWDGIHPTKAVHGIFAQQAAGILARYPAP</sequence>
<evidence type="ECO:0000313" key="3">
    <source>
        <dbReference type="EMBL" id="WRL44694.1"/>
    </source>
</evidence>
<dbReference type="InterPro" id="IPR036514">
    <property type="entry name" value="SGNH_hydro_sf"/>
</dbReference>
<gene>
    <name evidence="3" type="ORF">U5817_15930</name>
</gene>
<dbReference type="RefSeq" id="WP_407278020.1">
    <property type="nucleotide sequence ID" value="NZ_CP141259.1"/>
</dbReference>